<keyword evidence="3" id="KW-1185">Reference proteome</keyword>
<dbReference type="EMBL" id="JBHTMP010000072">
    <property type="protein sequence ID" value="MFD1325250.1"/>
    <property type="molecule type" value="Genomic_DNA"/>
</dbReference>
<organism evidence="2 3">
    <name type="scientific">Micromonospora sonneratiae</name>
    <dbReference type="NCBI Taxonomy" id="1184706"/>
    <lineage>
        <taxon>Bacteria</taxon>
        <taxon>Bacillati</taxon>
        <taxon>Actinomycetota</taxon>
        <taxon>Actinomycetes</taxon>
        <taxon>Micromonosporales</taxon>
        <taxon>Micromonosporaceae</taxon>
        <taxon>Micromonospora</taxon>
    </lineage>
</organism>
<name>A0ABW3YNX9_9ACTN</name>
<gene>
    <name evidence="2" type="ORF">ACFQ4H_29610</name>
</gene>
<dbReference type="InterPro" id="IPR032869">
    <property type="entry name" value="WHH_dom_containing"/>
</dbReference>
<proteinExistence type="predicted"/>
<dbReference type="RefSeq" id="WP_377577265.1">
    <property type="nucleotide sequence ID" value="NZ_JBHTMP010000072.1"/>
</dbReference>
<evidence type="ECO:0000259" key="1">
    <source>
        <dbReference type="Pfam" id="PF09346"/>
    </source>
</evidence>
<keyword evidence="2" id="KW-0540">Nuclease</keyword>
<comment type="caution">
    <text evidence="2">The sequence shown here is derived from an EMBL/GenBank/DDBJ whole genome shotgun (WGS) entry which is preliminary data.</text>
</comment>
<dbReference type="Proteomes" id="UP001597260">
    <property type="component" value="Unassembled WGS sequence"/>
</dbReference>
<keyword evidence="2" id="KW-0378">Hydrolase</keyword>
<accession>A0ABW3YNX9</accession>
<dbReference type="SUPFAM" id="SSF160631">
    <property type="entry name" value="SMI1/KNR4-like"/>
    <property type="match status" value="1"/>
</dbReference>
<keyword evidence="2" id="KW-0255">Endonuclease</keyword>
<reference evidence="3" key="1">
    <citation type="journal article" date="2019" name="Int. J. Syst. Evol. Microbiol.">
        <title>The Global Catalogue of Microorganisms (GCM) 10K type strain sequencing project: providing services to taxonomists for standard genome sequencing and annotation.</title>
        <authorList>
            <consortium name="The Broad Institute Genomics Platform"/>
            <consortium name="The Broad Institute Genome Sequencing Center for Infectious Disease"/>
            <person name="Wu L."/>
            <person name="Ma J."/>
        </authorList>
    </citation>
    <scope>NUCLEOTIDE SEQUENCE [LARGE SCALE GENOMIC DNA]</scope>
    <source>
        <strain evidence="3">JCM 31037</strain>
    </source>
</reference>
<dbReference type="GO" id="GO:0004519">
    <property type="term" value="F:endonuclease activity"/>
    <property type="evidence" value="ECO:0007669"/>
    <property type="project" value="UniProtKB-KW"/>
</dbReference>
<protein>
    <submittedName>
        <fullName evidence="2">HNH endonuclease</fullName>
    </submittedName>
</protein>
<evidence type="ECO:0000313" key="2">
    <source>
        <dbReference type="EMBL" id="MFD1325250.1"/>
    </source>
</evidence>
<dbReference type="Pfam" id="PF14414">
    <property type="entry name" value="WHH"/>
    <property type="match status" value="1"/>
</dbReference>
<evidence type="ECO:0000313" key="3">
    <source>
        <dbReference type="Proteomes" id="UP001597260"/>
    </source>
</evidence>
<sequence length="342" mass="37130">MSVIHPGSPTLRMRYRQGVLVTPSGFPDWALCARALVELPPPVAGLTRDEVRVVDVLAANGIMARLAATPGGDPLWAPGPAGRAVATPSGWCWAHVGGARQVTLVPIELHASYRHFGGMSLLAVGGRGQRVDATPVPVRPGPGDEVPDELVDLLERLLGGELPPVYRRFLADTNGAGPSTPGVLPGFGFVVDQPLFGIAREDRHQDLSYVPEWCRDRLTSDFLPIGYVQGGLLAVKVAGDDRDSVWYLDDDDPRDRDPYDAEHISAHLLRRCADDIDGFWTELAQPATELLRIAEDWLDSGQVVQVRDETIGFGLPPQLRAPWQASTQPARRDPLTALFEVG</sequence>
<dbReference type="InterPro" id="IPR037883">
    <property type="entry name" value="Knr4/Smi1-like_sf"/>
</dbReference>
<dbReference type="Gene3D" id="3.40.1580.10">
    <property type="entry name" value="SMI1/KNR4-like"/>
    <property type="match status" value="1"/>
</dbReference>
<dbReference type="InterPro" id="IPR018958">
    <property type="entry name" value="Knr4/Smi1-like_dom"/>
</dbReference>
<dbReference type="Pfam" id="PF09346">
    <property type="entry name" value="SMI1_KNR4"/>
    <property type="match status" value="1"/>
</dbReference>
<feature type="domain" description="Knr4/Smi1-like" evidence="1">
    <location>
        <begin position="148"/>
        <end position="253"/>
    </location>
</feature>